<organism evidence="1 2">
    <name type="scientific">Anaerostipes rhamnosivorans</name>
    <dbReference type="NCBI Taxonomy" id="1229621"/>
    <lineage>
        <taxon>Bacteria</taxon>
        <taxon>Bacillati</taxon>
        <taxon>Bacillota</taxon>
        <taxon>Clostridia</taxon>
        <taxon>Lachnospirales</taxon>
        <taxon>Lachnospiraceae</taxon>
        <taxon>Anaerostipes</taxon>
    </lineage>
</organism>
<sequence>MLSVIPAYHIDREGRAYSSLQIITKEQSWYFSYPADAFYGSDKKFHVTLNTGKEDQSASIFSEKGIYLNIHEDGLDLEGRIIYKNIHHLSSDIMGPFRFMPSMQCRHGILSMRHKLYGSLTLNGDRMNFDQGTGYIEKDWGGSFPDAYVWSQSLFPDSGKNSLMLAAAKIPALGLHFNGVLAALDLYGKEYKLATYLGARVKTDWESRIVIKQGDYKLRAQLLSGTGRELYAPEQGAMDRKIKESLCCKVRYTFWDQKLKVLDMVTDRGSFEQSKKEMP</sequence>
<dbReference type="KEGG" id="arf:AR1Y2_0737"/>
<dbReference type="Pfam" id="PF14249">
    <property type="entry name" value="Tocopherol_cycl"/>
    <property type="match status" value="1"/>
</dbReference>
<dbReference type="EMBL" id="CP040058">
    <property type="protein sequence ID" value="QCP34191.1"/>
    <property type="molecule type" value="Genomic_DNA"/>
</dbReference>
<evidence type="ECO:0000313" key="2">
    <source>
        <dbReference type="Proteomes" id="UP000298653"/>
    </source>
</evidence>
<reference evidence="1 2" key="1">
    <citation type="submission" date="2019-05" db="EMBL/GenBank/DDBJ databases">
        <title>Complete genome sequencing of Anaerostipes rhamnosivorans.</title>
        <authorList>
            <person name="Bui T.P.N."/>
            <person name="de Vos W.M."/>
        </authorList>
    </citation>
    <scope>NUCLEOTIDE SEQUENCE [LARGE SCALE GENOMIC DNA]</scope>
    <source>
        <strain evidence="1 2">1y2</strain>
    </source>
</reference>
<gene>
    <name evidence="1" type="ORF">AR1Y2_0737</name>
</gene>
<dbReference type="GO" id="GO:0009976">
    <property type="term" value="F:tocopherol cyclase activity"/>
    <property type="evidence" value="ECO:0007669"/>
    <property type="project" value="InterPro"/>
</dbReference>
<accession>A0A4P8IC31</accession>
<dbReference type="AlphaFoldDB" id="A0A4P8IC31"/>
<proteinExistence type="predicted"/>
<dbReference type="InterPro" id="IPR025893">
    <property type="entry name" value="Tocopherol_cyclase"/>
</dbReference>
<dbReference type="Proteomes" id="UP000298653">
    <property type="component" value="Chromosome"/>
</dbReference>
<evidence type="ECO:0008006" key="3">
    <source>
        <dbReference type="Google" id="ProtNLM"/>
    </source>
</evidence>
<dbReference type="SUPFAM" id="SSF159245">
    <property type="entry name" value="AttH-like"/>
    <property type="match status" value="1"/>
</dbReference>
<keyword evidence="2" id="KW-1185">Reference proteome</keyword>
<dbReference type="PANTHER" id="PTHR35309:SF4">
    <property type="entry name" value="TOCOPHEROL CYCLASE"/>
    <property type="match status" value="1"/>
</dbReference>
<protein>
    <recommendedName>
        <fullName evidence="3">Tocopherol cyclase</fullName>
    </recommendedName>
</protein>
<evidence type="ECO:0000313" key="1">
    <source>
        <dbReference type="EMBL" id="QCP34191.1"/>
    </source>
</evidence>
<dbReference type="PANTHER" id="PTHR35309">
    <property type="match status" value="1"/>
</dbReference>
<name>A0A4P8IC31_9FIRM</name>